<dbReference type="EMBL" id="FNWL01000001">
    <property type="protein sequence ID" value="SEH11990.1"/>
    <property type="molecule type" value="Genomic_DNA"/>
</dbReference>
<dbReference type="InterPro" id="IPR009078">
    <property type="entry name" value="Ferritin-like_SF"/>
</dbReference>
<reference evidence="2" key="1">
    <citation type="submission" date="2016-10" db="EMBL/GenBank/DDBJ databases">
        <authorList>
            <person name="Varghese N."/>
            <person name="Submissions S."/>
        </authorList>
    </citation>
    <scope>NUCLEOTIDE SEQUENCE [LARGE SCALE GENOMIC DNA]</scope>
    <source>
        <strain evidence="2">CGMCC 1.8981</strain>
    </source>
</reference>
<name>A0A1H6FP65_9EURY</name>
<keyword evidence="2" id="KW-1185">Reference proteome</keyword>
<dbReference type="InterPro" id="IPR047114">
    <property type="entry name" value="YciF"/>
</dbReference>
<gene>
    <name evidence="1" type="ORF">SAMN04487967_0604</name>
</gene>
<evidence type="ECO:0000313" key="2">
    <source>
        <dbReference type="Proteomes" id="UP000199112"/>
    </source>
</evidence>
<protein>
    <submittedName>
        <fullName evidence="1">Ferritin-like metal-binding protein YciE</fullName>
    </submittedName>
</protein>
<sequence length="164" mass="18528">MPCGGEDTACMIESERDLFVHELRELYHIERELEELQAQLAESATDEDLEEYYAAHSETTTDQIARLEPIFEGLQAEPGPVESSSLDGLRSEREAIVEDLMDPILGDLTDAELGRAIERLEITKLETLLTLADRMDLPGEIVDPLEQTKRDAEQGLEQLQRMPM</sequence>
<dbReference type="InterPro" id="IPR010287">
    <property type="entry name" value="DUF892_YciF-like"/>
</dbReference>
<accession>A0A1H6FP65</accession>
<dbReference type="Proteomes" id="UP000199112">
    <property type="component" value="Unassembled WGS sequence"/>
</dbReference>
<dbReference type="InterPro" id="IPR012347">
    <property type="entry name" value="Ferritin-like"/>
</dbReference>
<evidence type="ECO:0000313" key="1">
    <source>
        <dbReference type="EMBL" id="SEH11990.1"/>
    </source>
</evidence>
<dbReference type="PANTHER" id="PTHR30565:SF9">
    <property type="entry name" value="PROTEIN YCIF"/>
    <property type="match status" value="1"/>
</dbReference>
<organism evidence="1 2">
    <name type="scientific">Natronorubrum sediminis</name>
    <dbReference type="NCBI Taxonomy" id="640943"/>
    <lineage>
        <taxon>Archaea</taxon>
        <taxon>Methanobacteriati</taxon>
        <taxon>Methanobacteriota</taxon>
        <taxon>Stenosarchaea group</taxon>
        <taxon>Halobacteria</taxon>
        <taxon>Halobacteriales</taxon>
        <taxon>Natrialbaceae</taxon>
        <taxon>Natronorubrum</taxon>
    </lineage>
</organism>
<proteinExistence type="predicted"/>
<dbReference type="Pfam" id="PF05974">
    <property type="entry name" value="DUF892"/>
    <property type="match status" value="1"/>
</dbReference>
<dbReference type="AlphaFoldDB" id="A0A1H6FP65"/>
<dbReference type="Gene3D" id="1.20.1260.10">
    <property type="match status" value="1"/>
</dbReference>
<dbReference type="PANTHER" id="PTHR30565">
    <property type="entry name" value="PROTEIN YCIF"/>
    <property type="match status" value="1"/>
</dbReference>
<dbReference type="SUPFAM" id="SSF47240">
    <property type="entry name" value="Ferritin-like"/>
    <property type="match status" value="1"/>
</dbReference>